<dbReference type="InterPro" id="IPR036361">
    <property type="entry name" value="SAP_dom_sf"/>
</dbReference>
<accession>A0A0U1P6F9</accession>
<dbReference type="HOGENOM" id="CLU_111109_1_0_6"/>
<dbReference type="EMBL" id="DF196819">
    <property type="protein sequence ID" value="GAD29944.1"/>
    <property type="molecule type" value="Genomic_DNA"/>
</dbReference>
<dbReference type="Gene3D" id="1.10.720.30">
    <property type="entry name" value="SAP domain"/>
    <property type="match status" value="1"/>
</dbReference>
<organism evidence="2 3">
    <name type="scientific">Photobacterium leiognathi lrivu.4.1</name>
    <dbReference type="NCBI Taxonomy" id="1248232"/>
    <lineage>
        <taxon>Bacteria</taxon>
        <taxon>Pseudomonadati</taxon>
        <taxon>Pseudomonadota</taxon>
        <taxon>Gammaproteobacteria</taxon>
        <taxon>Vibrionales</taxon>
        <taxon>Vibrionaceae</taxon>
        <taxon>Photobacterium</taxon>
    </lineage>
</organism>
<dbReference type="InterPro" id="IPR018668">
    <property type="entry name" value="DNA-binding_VF530-like"/>
</dbReference>
<dbReference type="Pfam" id="PF09905">
    <property type="entry name" value="VF530"/>
    <property type="match status" value="1"/>
</dbReference>
<dbReference type="GO" id="GO:0003677">
    <property type="term" value="F:DNA binding"/>
    <property type="evidence" value="ECO:0007669"/>
    <property type="project" value="InterPro"/>
</dbReference>
<protein>
    <recommendedName>
        <fullName evidence="4">DNA-binding protein VF530</fullName>
    </recommendedName>
</protein>
<evidence type="ECO:0000313" key="2">
    <source>
        <dbReference type="EMBL" id="GAD29944.1"/>
    </source>
</evidence>
<feature type="compositionally biased region" description="Low complexity" evidence="1">
    <location>
        <begin position="145"/>
        <end position="163"/>
    </location>
</feature>
<sequence>MQEQQQNAQPAKKEKELTLEQRLLQNNPLHGLSLEKMLTELVEHYGWEILDTAMRFNCFNTKPSIASSVKYLKKTQWAREKLEAFYLSRFKRMPRPTAAEREIPPRMRTFADGIVPREPMELTVDSILASQAKAASAYKERASRGRSNSRGGNQRSGSRPPRR</sequence>
<dbReference type="eggNOG" id="COG4628">
    <property type="taxonomic scope" value="Bacteria"/>
</dbReference>
<dbReference type="AlphaFoldDB" id="A0A0U1P6F9"/>
<proteinExistence type="predicted"/>
<evidence type="ECO:0000256" key="1">
    <source>
        <dbReference type="SAM" id="MobiDB-lite"/>
    </source>
</evidence>
<evidence type="ECO:0008006" key="4">
    <source>
        <dbReference type="Google" id="ProtNLM"/>
    </source>
</evidence>
<reference evidence="3" key="1">
    <citation type="submission" date="2012-12" db="EMBL/GenBank/DDBJ databases">
        <title>Genome Sequence of Photobacterium leiognathi lrivu.4.1.</title>
        <authorList>
            <person name="Urbanczyk H."/>
            <person name="Ogura Y."/>
            <person name="Hayashi T."/>
            <person name="Dunlap P.V."/>
        </authorList>
    </citation>
    <scope>NUCLEOTIDE SEQUENCE [LARGE SCALE GENOMIC DNA]</scope>
    <source>
        <strain evidence="3">lrivu.4.1</strain>
    </source>
</reference>
<name>A0A0U1P6F9_PHOLE</name>
<gene>
    <name evidence="2" type="ORF">PLEI_1598</name>
</gene>
<dbReference type="RefSeq" id="WP_008986941.1">
    <property type="nucleotide sequence ID" value="NZ_DF196819.1"/>
</dbReference>
<feature type="region of interest" description="Disordered" evidence="1">
    <location>
        <begin position="137"/>
        <end position="163"/>
    </location>
</feature>
<dbReference type="Proteomes" id="UP000030675">
    <property type="component" value="Unassembled WGS sequence"/>
</dbReference>
<evidence type="ECO:0000313" key="3">
    <source>
        <dbReference type="Proteomes" id="UP000030675"/>
    </source>
</evidence>